<dbReference type="InterPro" id="IPR001529">
    <property type="entry name" value="Zn_ribbon_RPB9"/>
</dbReference>
<dbReference type="RefSeq" id="WP_082762175.1">
    <property type="nucleotide sequence ID" value="NZ_CP014265.1"/>
</dbReference>
<dbReference type="InterPro" id="IPR012164">
    <property type="entry name" value="Rpa12/Rpb9/Rpc10/TFS"/>
</dbReference>
<dbReference type="EMBL" id="CP014265">
    <property type="protein sequence ID" value="AMK16065.1"/>
    <property type="molecule type" value="Genomic_DNA"/>
</dbReference>
<reference evidence="14" key="2">
    <citation type="submission" date="2016-02" db="EMBL/GenBank/DDBJ databases">
        <title>The draft genome sequence of the rumen methanogen Methanobrevibacter olleyae YLM1.</title>
        <authorList>
            <consortium name="New Zealand Agricultural Greenhouse Gas Research Centre/Pastoral Greenhouse Gas Research Consortium"/>
            <person name="Kelly W.J."/>
            <person name="Li D."/>
            <person name="Lambie S.C."/>
            <person name="Attwood G.T."/>
            <person name="Altermann E."/>
            <person name="Leahy S.C."/>
        </authorList>
    </citation>
    <scope>NUCLEOTIDE SEQUENCE [LARGE SCALE GENOMIC DNA]</scope>
    <source>
        <strain evidence="14">YLM1</strain>
    </source>
</reference>
<feature type="binding site" evidence="8">
    <location>
        <position position="75"/>
    </location>
    <ligand>
        <name>Zn(2+)</name>
        <dbReference type="ChEBI" id="CHEBI:29105"/>
        <label>2</label>
    </ligand>
</feature>
<dbReference type="STRING" id="294671.YLM1_1508"/>
<evidence type="ECO:0000256" key="9">
    <source>
        <dbReference type="PIRSR" id="PIRSR005586-2"/>
    </source>
</evidence>
<keyword evidence="4 8" id="KW-0862">Zinc</keyword>
<comment type="similarity">
    <text evidence="7 10">Belongs to the archaeal rpoM/eukaryotic RPA12/RPB9/RPC11 RNA polymerase family.</text>
</comment>
<dbReference type="PROSITE" id="PS51133">
    <property type="entry name" value="ZF_TFIIS_2"/>
    <property type="match status" value="1"/>
</dbReference>
<keyword evidence="14" id="KW-1185">Reference proteome</keyword>
<dbReference type="GO" id="GO:0000428">
    <property type="term" value="C:DNA-directed RNA polymerase complex"/>
    <property type="evidence" value="ECO:0007669"/>
    <property type="project" value="UniProtKB-KW"/>
</dbReference>
<dbReference type="PANTHER" id="PTHR11239">
    <property type="entry name" value="DNA-DIRECTED RNA POLYMERASE"/>
    <property type="match status" value="1"/>
</dbReference>
<feature type="binding site" evidence="8">
    <location>
        <position position="4"/>
    </location>
    <ligand>
        <name>Zn(2+)</name>
        <dbReference type="ChEBI" id="CHEBI:29105"/>
        <label>1</label>
    </ligand>
</feature>
<evidence type="ECO:0000256" key="7">
    <source>
        <dbReference type="PIRNR" id="PIRNR005586"/>
    </source>
</evidence>
<keyword evidence="2 8" id="KW-0479">Metal-binding</keyword>
<evidence type="ECO:0000259" key="11">
    <source>
        <dbReference type="PROSITE" id="PS51133"/>
    </source>
</evidence>
<dbReference type="Pfam" id="PF02150">
    <property type="entry name" value="Zn_ribbon_RPB9"/>
    <property type="match status" value="1"/>
</dbReference>
<feature type="binding site" evidence="8">
    <location>
        <position position="100"/>
    </location>
    <ligand>
        <name>Zn(2+)</name>
        <dbReference type="ChEBI" id="CHEBI:29105"/>
        <label>2</label>
    </ligand>
</feature>
<evidence type="ECO:0000313" key="13">
    <source>
        <dbReference type="EMBL" id="SFL75839.1"/>
    </source>
</evidence>
<evidence type="ECO:0000313" key="12">
    <source>
        <dbReference type="EMBL" id="AMK16065.1"/>
    </source>
</evidence>
<dbReference type="GO" id="GO:0003899">
    <property type="term" value="F:DNA-directed RNA polymerase activity"/>
    <property type="evidence" value="ECO:0007669"/>
    <property type="project" value="InterPro"/>
</dbReference>
<dbReference type="Proteomes" id="UP000183442">
    <property type="component" value="Unassembled WGS sequence"/>
</dbReference>
<dbReference type="SUPFAM" id="SSF57783">
    <property type="entry name" value="Zinc beta-ribbon"/>
    <property type="match status" value="1"/>
</dbReference>
<feature type="binding site" evidence="8">
    <location>
        <position position="31"/>
    </location>
    <ligand>
        <name>Zn(2+)</name>
        <dbReference type="ChEBI" id="CHEBI:29105"/>
        <label>1</label>
    </ligand>
</feature>
<reference evidence="15" key="4">
    <citation type="submission" date="2016-10" db="EMBL/GenBank/DDBJ databases">
        <authorList>
            <person name="Varghese N."/>
        </authorList>
    </citation>
    <scope>NUCLEOTIDE SEQUENCE [LARGE SCALE GENOMIC DNA]</scope>
    <source>
        <strain evidence="15">DSM 16632</strain>
    </source>
</reference>
<reference evidence="13" key="3">
    <citation type="submission" date="2016-10" db="EMBL/GenBank/DDBJ databases">
        <authorList>
            <person name="de Groot N.N."/>
        </authorList>
    </citation>
    <scope>NUCLEOTIDE SEQUENCE [LARGE SCALE GENOMIC DNA]</scope>
    <source>
        <strain evidence="13">DSM 16632</strain>
    </source>
</reference>
<feature type="binding site" evidence="8">
    <location>
        <position position="72"/>
    </location>
    <ligand>
        <name>Zn(2+)</name>
        <dbReference type="ChEBI" id="CHEBI:29105"/>
        <label>2</label>
    </ligand>
</feature>
<evidence type="ECO:0000256" key="4">
    <source>
        <dbReference type="ARBA" id="ARBA00022833"/>
    </source>
</evidence>
<evidence type="ECO:0000256" key="1">
    <source>
        <dbReference type="ARBA" id="ARBA00018272"/>
    </source>
</evidence>
<accession>A0A126R327</accession>
<dbReference type="PANTHER" id="PTHR11239:SF12">
    <property type="entry name" value="DNA-DIRECTED RNA POLYMERASE III SUBUNIT RPC10"/>
    <property type="match status" value="1"/>
</dbReference>
<keyword evidence="5" id="KW-0805">Transcription regulation</keyword>
<evidence type="ECO:0000256" key="6">
    <source>
        <dbReference type="ARBA" id="ARBA00032962"/>
    </source>
</evidence>
<evidence type="ECO:0000256" key="3">
    <source>
        <dbReference type="ARBA" id="ARBA00022771"/>
    </source>
</evidence>
<reference evidence="12 14" key="1">
    <citation type="journal article" date="2016" name="Genome Announc.">
        <title>Draft Genome Sequence of the Rumen Methanogen Methanobrevibacter olleyae YLM1.</title>
        <authorList>
            <person name="Kelly W.J."/>
            <person name="Li D."/>
            <person name="Lambie S.C."/>
            <person name="Cox F."/>
            <person name="Attwood G.T."/>
            <person name="Altermann E."/>
            <person name="Leahy S.C."/>
        </authorList>
    </citation>
    <scope>NUCLEOTIDE SEQUENCE [LARGE SCALE GENOMIC DNA]</scope>
    <source>
        <strain evidence="12 14">YLM1</strain>
    </source>
</reference>
<proteinExistence type="inferred from homology"/>
<keyword evidence="13" id="KW-0240">DNA-directed RNA polymerase</keyword>
<feature type="zinc finger region" description="C4-type" evidence="9">
    <location>
        <begin position="4"/>
        <end position="31"/>
    </location>
</feature>
<dbReference type="SMART" id="SM00661">
    <property type="entry name" value="RPOL9"/>
    <property type="match status" value="1"/>
</dbReference>
<dbReference type="SMART" id="SM00440">
    <property type="entry name" value="ZnF_C2C2"/>
    <property type="match status" value="1"/>
</dbReference>
<dbReference type="GO" id="GO:0006351">
    <property type="term" value="P:DNA-templated transcription"/>
    <property type="evidence" value="ECO:0007669"/>
    <property type="project" value="InterPro"/>
</dbReference>
<dbReference type="GO" id="GO:0003676">
    <property type="term" value="F:nucleic acid binding"/>
    <property type="evidence" value="ECO:0007669"/>
    <property type="project" value="InterPro"/>
</dbReference>
<gene>
    <name evidence="13" type="ORF">SAMN02910297_01688</name>
    <name evidence="12" type="ORF">YLM1_1508</name>
</gene>
<evidence type="ECO:0000256" key="5">
    <source>
        <dbReference type="ARBA" id="ARBA00023015"/>
    </source>
</evidence>
<keyword evidence="7 10" id="KW-0804">Transcription</keyword>
<dbReference type="OrthoDB" id="72957at2157"/>
<evidence type="ECO:0000313" key="15">
    <source>
        <dbReference type="Proteomes" id="UP000183442"/>
    </source>
</evidence>
<feature type="binding site" evidence="8">
    <location>
        <position position="28"/>
    </location>
    <ligand>
        <name>Zn(2+)</name>
        <dbReference type="ChEBI" id="CHEBI:29105"/>
        <label>1</label>
    </ligand>
</feature>
<dbReference type="Proteomes" id="UP000066376">
    <property type="component" value="Chromosome"/>
</dbReference>
<dbReference type="InterPro" id="IPR001222">
    <property type="entry name" value="Znf_TFIIS"/>
</dbReference>
<dbReference type="PROSITE" id="PS00466">
    <property type="entry name" value="ZF_TFIIS_1"/>
    <property type="match status" value="1"/>
</dbReference>
<keyword evidence="3 9" id="KW-0863">Zinc-finger</keyword>
<dbReference type="GeneID" id="28489827"/>
<evidence type="ECO:0000256" key="2">
    <source>
        <dbReference type="ARBA" id="ARBA00022723"/>
    </source>
</evidence>
<dbReference type="AlphaFoldDB" id="A0A126R327"/>
<evidence type="ECO:0000256" key="10">
    <source>
        <dbReference type="RuleBase" id="RU003474"/>
    </source>
</evidence>
<dbReference type="GO" id="GO:0008270">
    <property type="term" value="F:zinc ion binding"/>
    <property type="evidence" value="ECO:0007669"/>
    <property type="project" value="UniProtKB-KW"/>
</dbReference>
<evidence type="ECO:0000313" key="14">
    <source>
        <dbReference type="Proteomes" id="UP000066376"/>
    </source>
</evidence>
<dbReference type="EMBL" id="FOTL01000035">
    <property type="protein sequence ID" value="SFL75839.1"/>
    <property type="molecule type" value="Genomic_DNA"/>
</dbReference>
<dbReference type="PATRIC" id="fig|294671.3.peg.1571"/>
<feature type="binding site" evidence="8">
    <location>
        <position position="103"/>
    </location>
    <ligand>
        <name>Zn(2+)</name>
        <dbReference type="ChEBI" id="CHEBI:29105"/>
        <label>2</label>
    </ligand>
</feature>
<evidence type="ECO:0000256" key="8">
    <source>
        <dbReference type="PIRSR" id="PIRSR005586-1"/>
    </source>
</evidence>
<dbReference type="InterPro" id="IPR006288">
    <property type="entry name" value="TFS"/>
</dbReference>
<sequence>MEFCPKCGGMILPQEVGDEDEKKIVLKCSTCGYDSSEVDKTEYSVDKKVESKETVIIRGDESGLRSTVREICPKCGHDRASYELLQTRSADEAPTRFFTCEKCNHKWRGYD</sequence>
<feature type="binding site" evidence="8">
    <location>
        <position position="7"/>
    </location>
    <ligand>
        <name>Zn(2+)</name>
        <dbReference type="ChEBI" id="CHEBI:29105"/>
        <label>1</label>
    </ligand>
</feature>
<dbReference type="CDD" id="cd10511">
    <property type="entry name" value="Zn-ribbon_TFS"/>
    <property type="match status" value="1"/>
</dbReference>
<dbReference type="Gene3D" id="2.20.25.10">
    <property type="match status" value="2"/>
</dbReference>
<dbReference type="GO" id="GO:0006355">
    <property type="term" value="P:regulation of DNA-templated transcription"/>
    <property type="evidence" value="ECO:0007669"/>
    <property type="project" value="InterPro"/>
</dbReference>
<dbReference type="PIRSF" id="PIRSF005586">
    <property type="entry name" value="RNApol_RpoM"/>
    <property type="match status" value="1"/>
</dbReference>
<name>A0A126R327_METOL</name>
<organism evidence="12 14">
    <name type="scientific">Methanobrevibacter olleyae</name>
    <dbReference type="NCBI Taxonomy" id="294671"/>
    <lineage>
        <taxon>Archaea</taxon>
        <taxon>Methanobacteriati</taxon>
        <taxon>Methanobacteriota</taxon>
        <taxon>Methanomada group</taxon>
        <taxon>Methanobacteria</taxon>
        <taxon>Methanobacteriales</taxon>
        <taxon>Methanobacteriaceae</taxon>
        <taxon>Methanobrevibacter</taxon>
    </lineage>
</organism>
<feature type="domain" description="TFIIS-type" evidence="11">
    <location>
        <begin position="68"/>
        <end position="108"/>
    </location>
</feature>
<dbReference type="NCBIfam" id="TIGR01384">
    <property type="entry name" value="TFS_arch"/>
    <property type="match status" value="1"/>
</dbReference>
<dbReference type="KEGG" id="mol:YLM1_1508"/>
<dbReference type="Pfam" id="PF01096">
    <property type="entry name" value="Zn_ribbon_TFIIS"/>
    <property type="match status" value="1"/>
</dbReference>
<protein>
    <recommendedName>
        <fullName evidence="1">Transcription factor S</fullName>
    </recommendedName>
    <alternativeName>
        <fullName evidence="6">Transcription elongation factor IIS/RNA polymerase subunit homolog</fullName>
    </alternativeName>
</protein>